<dbReference type="InterPro" id="IPR022435">
    <property type="entry name" value="Surface-anchored_actinobac"/>
</dbReference>
<keyword evidence="5" id="KW-1185">Reference proteome</keyword>
<proteinExistence type="predicted"/>
<dbReference type="NCBIfam" id="TIGR03769">
    <property type="entry name" value="P_ac_wall_RPT"/>
    <property type="match status" value="1"/>
</dbReference>
<dbReference type="Proteomes" id="UP000269289">
    <property type="component" value="Unassembled WGS sequence"/>
</dbReference>
<keyword evidence="3" id="KW-0732">Signal</keyword>
<evidence type="ECO:0000256" key="3">
    <source>
        <dbReference type="SAM" id="SignalP"/>
    </source>
</evidence>
<dbReference type="EMBL" id="RFFI01000024">
    <property type="protein sequence ID" value="RMI13008.1"/>
    <property type="molecule type" value="Genomic_DNA"/>
</dbReference>
<dbReference type="NCBIfam" id="TIGR03773">
    <property type="entry name" value="anch_rpt_wall"/>
    <property type="match status" value="1"/>
</dbReference>
<dbReference type="NCBIfam" id="NF038134">
    <property type="entry name" value="choice_anch_M"/>
    <property type="match status" value="1"/>
</dbReference>
<keyword evidence="2" id="KW-0472">Membrane</keyword>
<evidence type="ECO:0000256" key="2">
    <source>
        <dbReference type="SAM" id="Phobius"/>
    </source>
</evidence>
<evidence type="ECO:0000256" key="1">
    <source>
        <dbReference type="SAM" id="MobiDB-lite"/>
    </source>
</evidence>
<protein>
    <recommendedName>
        <fullName evidence="6">Surface-anchored protein</fullName>
    </recommendedName>
</protein>
<feature type="region of interest" description="Disordered" evidence="1">
    <location>
        <begin position="265"/>
        <end position="285"/>
    </location>
</feature>
<feature type="signal peptide" evidence="3">
    <location>
        <begin position="1"/>
        <end position="40"/>
    </location>
</feature>
<name>A0A3M2JS27_9CELL</name>
<dbReference type="AlphaFoldDB" id="A0A3M2JS27"/>
<reference evidence="4 5" key="1">
    <citation type="submission" date="2018-10" db="EMBL/GenBank/DDBJ databases">
        <title>Isolation, diversity and antifungal activity of actinobacteria from wheat.</title>
        <authorList>
            <person name="Han C."/>
        </authorList>
    </citation>
    <scope>NUCLEOTIDE SEQUENCE [LARGE SCALE GENOMIC DNA]</scope>
    <source>
        <strain evidence="4 5">NEAU-YY56</strain>
    </source>
</reference>
<feature type="transmembrane region" description="Helical" evidence="2">
    <location>
        <begin position="293"/>
        <end position="316"/>
    </location>
</feature>
<comment type="caution">
    <text evidence="4">The sequence shown here is derived from an EMBL/GenBank/DDBJ whole genome shotgun (WGS) entry which is preliminary data.</text>
</comment>
<evidence type="ECO:0000313" key="4">
    <source>
        <dbReference type="EMBL" id="RMI13008.1"/>
    </source>
</evidence>
<gene>
    <name evidence="4" type="ORF">EBM89_06285</name>
</gene>
<organism evidence="4 5">
    <name type="scientific">Cellulomonas triticagri</name>
    <dbReference type="NCBI Taxonomy" id="2483352"/>
    <lineage>
        <taxon>Bacteria</taxon>
        <taxon>Bacillati</taxon>
        <taxon>Actinomycetota</taxon>
        <taxon>Actinomycetes</taxon>
        <taxon>Micrococcales</taxon>
        <taxon>Cellulomonadaceae</taxon>
        <taxon>Cellulomonas</taxon>
    </lineage>
</organism>
<sequence length="335" mass="34603">MTDREVPMTTPRSRARAVPLALTAVAALVALAVAPGTASAAGDQDPALDQEVDGGEVTATEQSAIGTGHVDLGPRFVDGRWRLQARDDRAVPAVWRDPAGTVLQVVDAAALPVPDSADYAFLGAEPGDTVHVVPQTQASDVVWLGWNTQDPEVVERIDRGATLSLHGVQGPGDVVVFLQEGVAGAPNVLWDSAQAFPQDLWMDVNTHVHANWVFTEPGVYVLDVDVHADLVDGTRATDRTVLRFAVGDATDPQAALDAALVSTPDATTAAPDADADPAAAAPEEQTGGVPAGVVGALAGVGVAVVVVLVGGGALAARRRRALVDAEYAEPREDGR</sequence>
<dbReference type="OrthoDB" id="4424311at2"/>
<dbReference type="InterPro" id="IPR022395">
    <property type="entry name" value="CHP03773_ABC_transptr-like"/>
</dbReference>
<evidence type="ECO:0008006" key="6">
    <source>
        <dbReference type="Google" id="ProtNLM"/>
    </source>
</evidence>
<accession>A0A3M2JS27</accession>
<feature type="chain" id="PRO_5018171083" description="Surface-anchored protein" evidence="3">
    <location>
        <begin position="41"/>
        <end position="335"/>
    </location>
</feature>
<keyword evidence="2" id="KW-0812">Transmembrane</keyword>
<evidence type="ECO:0000313" key="5">
    <source>
        <dbReference type="Proteomes" id="UP000269289"/>
    </source>
</evidence>
<keyword evidence="2" id="KW-1133">Transmembrane helix</keyword>